<name>A0AAD0DTZ0_9PSED</name>
<proteinExistence type="predicted"/>
<gene>
    <name evidence="1" type="ORF">BKM03_00900</name>
</gene>
<dbReference type="KEGG" id="pavl:BKM03_00900"/>
<reference evidence="1 2" key="1">
    <citation type="submission" date="2018-02" db="EMBL/GenBank/DDBJ databases">
        <title>Comparative genomics of Pseudomonas syringae.</title>
        <authorList>
            <person name="Hulin M.T."/>
        </authorList>
    </citation>
    <scope>NUCLEOTIDE SEQUENCE [LARGE SCALE GENOMIC DNA]</scope>
    <source>
        <strain evidence="1 2">R2leaf</strain>
    </source>
</reference>
<evidence type="ECO:0000313" key="1">
    <source>
        <dbReference type="EMBL" id="AVB18001.1"/>
    </source>
</evidence>
<protein>
    <submittedName>
        <fullName evidence="1">Uncharacterized protein</fullName>
    </submittedName>
</protein>
<accession>A0AAD0DTZ0</accession>
<dbReference type="Proteomes" id="UP000236903">
    <property type="component" value="Chromosome"/>
</dbReference>
<evidence type="ECO:0000313" key="2">
    <source>
        <dbReference type="Proteomes" id="UP000236903"/>
    </source>
</evidence>
<dbReference type="AlphaFoldDB" id="A0AAD0DTZ0"/>
<dbReference type="RefSeq" id="WP_099160192.1">
    <property type="nucleotide sequence ID" value="NZ_CP026562.1"/>
</dbReference>
<sequence>MKFRDELYLRITKDVRTLDRYRLDLEEGVSAEVFGDPENASYEWRLVHANGLVEQHSDCGYGIPGVAMRDALVIFYGSPKFGGGLVDLRAGTHEPRNWDEFTDKAVSITVDMIEAADNELDTLRRDANRYRMLRDQWLRIGERSTTFRADGLDLWCDEHLADSDQ</sequence>
<dbReference type="EMBL" id="CP026562">
    <property type="protein sequence ID" value="AVB18001.1"/>
    <property type="molecule type" value="Genomic_DNA"/>
</dbReference>
<organism evidence="1 2">
    <name type="scientific">Pseudomonas avellanae</name>
    <dbReference type="NCBI Taxonomy" id="46257"/>
    <lineage>
        <taxon>Bacteria</taxon>
        <taxon>Pseudomonadati</taxon>
        <taxon>Pseudomonadota</taxon>
        <taxon>Gammaproteobacteria</taxon>
        <taxon>Pseudomonadales</taxon>
        <taxon>Pseudomonadaceae</taxon>
        <taxon>Pseudomonas</taxon>
    </lineage>
</organism>